<evidence type="ECO:0000256" key="1">
    <source>
        <dbReference type="SAM" id="MobiDB-lite"/>
    </source>
</evidence>
<dbReference type="AlphaFoldDB" id="A1C673"/>
<dbReference type="Proteomes" id="UP000006701">
    <property type="component" value="Unassembled WGS sequence"/>
</dbReference>
<dbReference type="EMBL" id="DS027045">
    <property type="protein sequence ID" value="EAW13894.1"/>
    <property type="molecule type" value="Genomic_DNA"/>
</dbReference>
<keyword evidence="3" id="KW-1185">Reference proteome</keyword>
<dbReference type="RefSeq" id="XP_001275320.1">
    <property type="nucleotide sequence ID" value="XM_001275319.1"/>
</dbReference>
<feature type="compositionally biased region" description="Low complexity" evidence="1">
    <location>
        <begin position="459"/>
        <end position="471"/>
    </location>
</feature>
<reference evidence="2 3" key="1">
    <citation type="journal article" date="2008" name="PLoS Genet.">
        <title>Genomic islands in the pathogenic filamentous fungus Aspergillus fumigatus.</title>
        <authorList>
            <person name="Fedorova N.D."/>
            <person name="Khaldi N."/>
            <person name="Joardar V.S."/>
            <person name="Maiti R."/>
            <person name="Amedeo P."/>
            <person name="Anderson M.J."/>
            <person name="Crabtree J."/>
            <person name="Silva J.C."/>
            <person name="Badger J.H."/>
            <person name="Albarraq A."/>
            <person name="Angiuoli S."/>
            <person name="Bussey H."/>
            <person name="Bowyer P."/>
            <person name="Cotty P.J."/>
            <person name="Dyer P.S."/>
            <person name="Egan A."/>
            <person name="Galens K."/>
            <person name="Fraser-Liggett C.M."/>
            <person name="Haas B.J."/>
            <person name="Inman J.M."/>
            <person name="Kent R."/>
            <person name="Lemieux S."/>
            <person name="Malavazi I."/>
            <person name="Orvis J."/>
            <person name="Roemer T."/>
            <person name="Ronning C.M."/>
            <person name="Sundaram J.P."/>
            <person name="Sutton G."/>
            <person name="Turner G."/>
            <person name="Venter J.C."/>
            <person name="White O.R."/>
            <person name="Whitty B.R."/>
            <person name="Youngman P."/>
            <person name="Wolfe K.H."/>
            <person name="Goldman G.H."/>
            <person name="Wortman J.R."/>
            <person name="Jiang B."/>
            <person name="Denning D.W."/>
            <person name="Nierman W.C."/>
        </authorList>
    </citation>
    <scope>NUCLEOTIDE SEQUENCE [LARGE SCALE GENOMIC DNA]</scope>
    <source>
        <strain evidence="3">ATCC 1007 / CBS 513.65 / DSM 816 / NCTC 3887 / NRRL 1</strain>
    </source>
</reference>
<evidence type="ECO:0000313" key="3">
    <source>
        <dbReference type="Proteomes" id="UP000006701"/>
    </source>
</evidence>
<evidence type="ECO:0000313" key="2">
    <source>
        <dbReference type="EMBL" id="EAW13894.1"/>
    </source>
</evidence>
<sequence length="698" mass="76053">MASLVLPQLDGPAETRKANKKKANKKKKDKKLNKAAAEDDAAASNAQRKCESPPEYRNVPAKEQVRAPAGLESLGLPLVIDGASWGERVGTGLGQNGYGSTHASNHQETLSVAQSSAPTLLSPSVAAAPAEDAGRAESAPHTHPGKPAADQAALPYCQIHGTATCRFDPACWPGWTVRVLVGPRAAAFIMLAIAAPVRIVRQARMSMERIGRRGLTMGYPRFYRSGWADLRGWLGFLIGGPPATGPLGRMWKFIRYGSPSATKKKADIATHDNELLATSTYLLCLFDSEDFHDSRFLLKSTKDHFPPITIRTHKLLIARSPFVASLLRASTSQPQGVFEIVALAGENFLLLKAFEVALQNLYGLPLLSQERLRTMTLASLGYTEDNIKMSPYPINTAMADFAMCYASSGAFLQQRAMVETGVQLIVENITWDNIELIFYFGFCIANFVITSPPAPTEPPTSSTPTNSTEAADQPEDTTDELQTKWAPHLLAAALDFVISHMPRDFTLYPQAHCKGMPDRIPEYLHTTAPPSLTNPKLADVKFGSFSTAEEEEKRGPETATVTATVTVTVTTSAVLVCLPYAQLRAAFVKMNARRVLSSDLAQAIVLERETRRLQALRAFARLCAQTGGAGAGVDAEQEIPSEILELGYAEFYTSRNVFAHAREEEATVSLEISLEREWIGLAVGEVMVKHRVLSDKKE</sequence>
<dbReference type="GeneID" id="4707791"/>
<gene>
    <name evidence="2" type="ORF">ACLA_069230</name>
</gene>
<protein>
    <submittedName>
        <fullName evidence="2">Uncharacterized protein</fullName>
    </submittedName>
</protein>
<dbReference type="OMA" id="HGTATCR"/>
<feature type="compositionally biased region" description="Polar residues" evidence="1">
    <location>
        <begin position="98"/>
        <end position="122"/>
    </location>
</feature>
<organism evidence="2 3">
    <name type="scientific">Aspergillus clavatus (strain ATCC 1007 / CBS 513.65 / DSM 816 / NCTC 3887 / NRRL 1 / QM 1276 / 107)</name>
    <dbReference type="NCBI Taxonomy" id="344612"/>
    <lineage>
        <taxon>Eukaryota</taxon>
        <taxon>Fungi</taxon>
        <taxon>Dikarya</taxon>
        <taxon>Ascomycota</taxon>
        <taxon>Pezizomycotina</taxon>
        <taxon>Eurotiomycetes</taxon>
        <taxon>Eurotiomycetidae</taxon>
        <taxon>Eurotiales</taxon>
        <taxon>Aspergillaceae</taxon>
        <taxon>Aspergillus</taxon>
        <taxon>Aspergillus subgen. Fumigati</taxon>
    </lineage>
</organism>
<dbReference type="KEGG" id="act:ACLA_069230"/>
<name>A1C673_ASPCL</name>
<accession>A1C673</accession>
<feature type="region of interest" description="Disordered" evidence="1">
    <location>
        <begin position="96"/>
        <end position="149"/>
    </location>
</feature>
<dbReference type="VEuPathDB" id="FungiDB:ACLA_069230"/>
<feature type="region of interest" description="Disordered" evidence="1">
    <location>
        <begin position="454"/>
        <end position="480"/>
    </location>
</feature>
<feature type="compositionally biased region" description="Basic residues" evidence="1">
    <location>
        <begin position="18"/>
        <end position="33"/>
    </location>
</feature>
<feature type="region of interest" description="Disordered" evidence="1">
    <location>
        <begin position="1"/>
        <end position="61"/>
    </location>
</feature>
<dbReference type="HOGENOM" id="CLU_394802_0_0_1"/>
<proteinExistence type="predicted"/>
<dbReference type="OrthoDB" id="5329403at2759"/>
<dbReference type="eggNOG" id="ENOG502SGJJ">
    <property type="taxonomic scope" value="Eukaryota"/>
</dbReference>